<gene>
    <name evidence="10" type="ORF">ALMOND_2B022810</name>
</gene>
<keyword evidence="4 8" id="KW-0812">Transmembrane</keyword>
<dbReference type="PANTHER" id="PTHR12174:SF90">
    <property type="entry name" value="SIGNAL PEPTIDE PEPTIDASE-LIKE 3"/>
    <property type="match status" value="1"/>
</dbReference>
<name>A0A5E4FAL1_PRUDU</name>
<dbReference type="GO" id="GO:0098553">
    <property type="term" value="C:lumenal side of endoplasmic reticulum membrane"/>
    <property type="evidence" value="ECO:0007669"/>
    <property type="project" value="TreeGrafter"/>
</dbReference>
<evidence type="ECO:0000256" key="1">
    <source>
        <dbReference type="ARBA" id="ARBA00004127"/>
    </source>
</evidence>
<dbReference type="GO" id="GO:0005765">
    <property type="term" value="C:lysosomal membrane"/>
    <property type="evidence" value="ECO:0007669"/>
    <property type="project" value="TreeGrafter"/>
</dbReference>
<feature type="transmembrane region" description="Helical" evidence="8">
    <location>
        <begin position="339"/>
        <end position="357"/>
    </location>
</feature>
<dbReference type="AlphaFoldDB" id="A0A5E4FAL1"/>
<keyword evidence="5" id="KW-0378">Hydrolase</keyword>
<evidence type="ECO:0000256" key="6">
    <source>
        <dbReference type="ARBA" id="ARBA00022989"/>
    </source>
</evidence>
<evidence type="ECO:0000256" key="2">
    <source>
        <dbReference type="ARBA" id="ARBA00006859"/>
    </source>
</evidence>
<dbReference type="GO" id="GO:0042500">
    <property type="term" value="F:aspartic endopeptidase activity, intramembrane cleaving"/>
    <property type="evidence" value="ECO:0007669"/>
    <property type="project" value="InterPro"/>
</dbReference>
<evidence type="ECO:0000256" key="3">
    <source>
        <dbReference type="ARBA" id="ARBA00022670"/>
    </source>
</evidence>
<feature type="transmembrane region" description="Helical" evidence="8">
    <location>
        <begin position="169"/>
        <end position="187"/>
    </location>
</feature>
<feature type="transmembrane region" description="Helical" evidence="8">
    <location>
        <begin position="41"/>
        <end position="59"/>
    </location>
</feature>
<accession>A0A5E4FAL1</accession>
<feature type="transmembrane region" description="Helical" evidence="8">
    <location>
        <begin position="310"/>
        <end position="333"/>
    </location>
</feature>
<dbReference type="Pfam" id="PF04258">
    <property type="entry name" value="Peptidase_A22B"/>
    <property type="match status" value="1"/>
</dbReference>
<dbReference type="EMBL" id="CABIKO010000078">
    <property type="protein sequence ID" value="VVA24079.1"/>
    <property type="molecule type" value="Genomic_DNA"/>
</dbReference>
<evidence type="ECO:0000259" key="9">
    <source>
        <dbReference type="PROSITE" id="PS50222"/>
    </source>
</evidence>
<dbReference type="GO" id="GO:0030660">
    <property type="term" value="C:Golgi-associated vesicle membrane"/>
    <property type="evidence" value="ECO:0007669"/>
    <property type="project" value="TreeGrafter"/>
</dbReference>
<dbReference type="InParanoid" id="A0A5E4FAL1"/>
<dbReference type="GO" id="GO:0005509">
    <property type="term" value="F:calcium ion binding"/>
    <property type="evidence" value="ECO:0007669"/>
    <property type="project" value="InterPro"/>
</dbReference>
<dbReference type="InterPro" id="IPR002048">
    <property type="entry name" value="EF_hand_dom"/>
</dbReference>
<feature type="transmembrane region" description="Helical" evidence="8">
    <location>
        <begin position="96"/>
        <end position="118"/>
    </location>
</feature>
<feature type="transmembrane region" description="Helical" evidence="8">
    <location>
        <begin position="124"/>
        <end position="148"/>
    </location>
</feature>
<evidence type="ECO:0000313" key="10">
    <source>
        <dbReference type="EMBL" id="VVA24079.1"/>
    </source>
</evidence>
<dbReference type="Proteomes" id="UP000327085">
    <property type="component" value="Chromosome 1"/>
</dbReference>
<evidence type="ECO:0000313" key="11">
    <source>
        <dbReference type="Proteomes" id="UP000327085"/>
    </source>
</evidence>
<feature type="domain" description="EF-hand" evidence="9">
    <location>
        <begin position="446"/>
        <end position="481"/>
    </location>
</feature>
<dbReference type="SUPFAM" id="SSF47473">
    <property type="entry name" value="EF-hand"/>
    <property type="match status" value="1"/>
</dbReference>
<reference evidence="11" key="1">
    <citation type="journal article" date="2020" name="Plant J.">
        <title>Transposons played a major role in the diversification between the closely related almond and peach genomes: results from the almond genome sequence.</title>
        <authorList>
            <person name="Alioto T."/>
            <person name="Alexiou K.G."/>
            <person name="Bardil A."/>
            <person name="Barteri F."/>
            <person name="Castanera R."/>
            <person name="Cruz F."/>
            <person name="Dhingra A."/>
            <person name="Duval H."/>
            <person name="Fernandez I Marti A."/>
            <person name="Frias L."/>
            <person name="Galan B."/>
            <person name="Garcia J.L."/>
            <person name="Howad W."/>
            <person name="Gomez-Garrido J."/>
            <person name="Gut M."/>
            <person name="Julca I."/>
            <person name="Morata J."/>
            <person name="Puigdomenech P."/>
            <person name="Ribeca P."/>
            <person name="Rubio Cabetas M.J."/>
            <person name="Vlasova A."/>
            <person name="Wirthensohn M."/>
            <person name="Garcia-Mas J."/>
            <person name="Gabaldon T."/>
            <person name="Casacuberta J.M."/>
            <person name="Arus P."/>
        </authorList>
    </citation>
    <scope>NUCLEOTIDE SEQUENCE [LARGE SCALE GENOMIC DNA]</scope>
    <source>
        <strain evidence="11">cv. Texas</strain>
    </source>
</reference>
<feature type="transmembrane region" description="Helical" evidence="8">
    <location>
        <begin position="193"/>
        <end position="213"/>
    </location>
</feature>
<dbReference type="GO" id="GO:0033619">
    <property type="term" value="P:membrane protein proteolysis"/>
    <property type="evidence" value="ECO:0007669"/>
    <property type="project" value="TreeGrafter"/>
</dbReference>
<keyword evidence="3" id="KW-0645">Protease</keyword>
<keyword evidence="6 8" id="KW-1133">Transmembrane helix</keyword>
<keyword evidence="7 8" id="KW-0472">Membrane</keyword>
<dbReference type="GO" id="GO:0098554">
    <property type="term" value="C:cytoplasmic side of endoplasmic reticulum membrane"/>
    <property type="evidence" value="ECO:0007669"/>
    <property type="project" value="TreeGrafter"/>
</dbReference>
<feature type="transmembrane region" description="Helical" evidence="8">
    <location>
        <begin position="279"/>
        <end position="298"/>
    </location>
</feature>
<dbReference type="Gramene" id="VVA24079">
    <property type="protein sequence ID" value="VVA24079"/>
    <property type="gene ID" value="Prudul26B022810"/>
</dbReference>
<feature type="transmembrane region" description="Helical" evidence="8">
    <location>
        <begin position="220"/>
        <end position="238"/>
    </location>
</feature>
<evidence type="ECO:0000256" key="5">
    <source>
        <dbReference type="ARBA" id="ARBA00022801"/>
    </source>
</evidence>
<dbReference type="SMART" id="SM00730">
    <property type="entry name" value="PSN"/>
    <property type="match status" value="1"/>
</dbReference>
<comment type="similarity">
    <text evidence="2">Belongs to the peptidase A22B family.</text>
</comment>
<evidence type="ECO:0000256" key="4">
    <source>
        <dbReference type="ARBA" id="ARBA00022692"/>
    </source>
</evidence>
<dbReference type="PROSITE" id="PS50222">
    <property type="entry name" value="EF_HAND_2"/>
    <property type="match status" value="1"/>
</dbReference>
<sequence>MRHKTASALCMYQSVQDKDPKDKLRVELLLYSPKRPVVDFSVVFLWLMAVGTIIVASFWSKITAPEKSDERYNELAEKESNTGTAKDDSEDEVMNLSVKGAVCFVITASVFLLLLYFFMSTWFVWVLIVLFCVGGIEGMHNCLLSLILRKWRSGGQKTITLPLLDEVSILSLVVLALCVGFAVFWVVTRRASYSWVGQDVLGICLMITVLQIARLPNIKVATVLLCCAFVYDIFWVFLSPLMFKDSVMVVVAKGDNSGEGLPMLLRIPRFFDPWGGQNMLGFGDVLFPGLLIVFSYRFDKENKKRGISGYFLWLVIGYGIGLGFTYLGLYLMNGNGQPALLYLVPCTLGVTVFLGLIRRELKQLWDYGTEPEKPAIVGQGFVMTLSLLFKQSLRLNFKPQKISATELGPLQVVKLLNLVPLLVVKFVISSIGCQIFPNNDGCARLRSAKAASIIFMQFNMDSDGSLTRLELAALLLSLGFKLIGDVVLVANRNGTVEFDELVTTILPNMNDEILINQEELMETKKEIVAMWKKLDVNQKTKYEPKNAYASMSKKNSLKIGTRCSPKDLKDTISVLCDEKKNVILEMGFGSLLAM</sequence>
<dbReference type="PANTHER" id="PTHR12174">
    <property type="entry name" value="SIGNAL PEPTIDE PEPTIDASE"/>
    <property type="match status" value="1"/>
</dbReference>
<evidence type="ECO:0000256" key="7">
    <source>
        <dbReference type="ARBA" id="ARBA00023136"/>
    </source>
</evidence>
<dbReference type="InterPro" id="IPR011992">
    <property type="entry name" value="EF-hand-dom_pair"/>
</dbReference>
<evidence type="ECO:0000256" key="8">
    <source>
        <dbReference type="SAM" id="Phobius"/>
    </source>
</evidence>
<proteinExistence type="inferred from homology"/>
<dbReference type="InterPro" id="IPR006639">
    <property type="entry name" value="Preselin/SPP"/>
</dbReference>
<dbReference type="InterPro" id="IPR007369">
    <property type="entry name" value="Peptidase_A22B_SPP"/>
</dbReference>
<dbReference type="Gene3D" id="1.10.238.10">
    <property type="entry name" value="EF-hand"/>
    <property type="match status" value="1"/>
</dbReference>
<dbReference type="FunCoup" id="A0A5E4FAL1">
    <property type="interactions" value="2209"/>
</dbReference>
<organism evidence="10 11">
    <name type="scientific">Prunus dulcis</name>
    <name type="common">Almond</name>
    <name type="synonym">Amygdalus dulcis</name>
    <dbReference type="NCBI Taxonomy" id="3755"/>
    <lineage>
        <taxon>Eukaryota</taxon>
        <taxon>Viridiplantae</taxon>
        <taxon>Streptophyta</taxon>
        <taxon>Embryophyta</taxon>
        <taxon>Tracheophyta</taxon>
        <taxon>Spermatophyta</taxon>
        <taxon>Magnoliopsida</taxon>
        <taxon>eudicotyledons</taxon>
        <taxon>Gunneridae</taxon>
        <taxon>Pentapetalae</taxon>
        <taxon>rosids</taxon>
        <taxon>fabids</taxon>
        <taxon>Rosales</taxon>
        <taxon>Rosaceae</taxon>
        <taxon>Amygdaloideae</taxon>
        <taxon>Amygdaleae</taxon>
        <taxon>Prunus</taxon>
    </lineage>
</organism>
<protein>
    <submittedName>
        <fullName evidence="10">PREDICTED: signal peptide peptidase</fullName>
    </submittedName>
</protein>
<comment type="subcellular location">
    <subcellularLocation>
        <location evidence="1">Endomembrane system</location>
        <topology evidence="1">Multi-pass membrane protein</topology>
    </subcellularLocation>
</comment>